<evidence type="ECO:0000256" key="5">
    <source>
        <dbReference type="ARBA" id="ARBA00023237"/>
    </source>
</evidence>
<sequence length="524" mass="59820">MKTITNIKFKMIGVFVLFFLTFSSCDEEVLELSNPEQFTLETYFKTPDQIVQGTNAAYAAFFQHWIGSYQWPEIWDVLGNETEATAGALGSYHEVPIIQMRAYQHNQFNRTVENLWRMYYMMILRSNLVIDSADAYLAENDSNDLVIRSRGEAYFLRGWAYFNLANLWGDVPLRLSFDQSENVDAPLSSAEDVWAVAESDLKIAQSLLKEVGDIPDTELGRATKGSATGLLGKLYLYNDRLPEAEIELAKLEGHYDLLPAEDYLYNFGEINENNIESVFEFQCTYAGQGGSSAMFSNVEGGSAPFLNNMMQQLHSWNGWPNWKFQPEKTEVFIYDDESGAEFIDPRGAETFYGGVAGDDTWCDYCPENPNRPYDFEGLQYFWKKKNNRETRPDETGPGAGGAASGNNVRIMRYADVLLMRAEIQLMQGNAPGCVDFINRVRRRFGIFEYNAANYSDSEVFELLKREREIELMGEGSRFRDLKRWGILEETLNPEFQAKYGTQPVNASHYFFPIPQGELDTNFGI</sequence>
<accession>A0ABU6ISX3</accession>
<dbReference type="CDD" id="cd08977">
    <property type="entry name" value="SusD"/>
    <property type="match status" value="1"/>
</dbReference>
<dbReference type="EMBL" id="JAYMGW010000011">
    <property type="protein sequence ID" value="MEC4266222.1"/>
    <property type="molecule type" value="Genomic_DNA"/>
</dbReference>
<dbReference type="SUPFAM" id="SSF48452">
    <property type="entry name" value="TPR-like"/>
    <property type="match status" value="1"/>
</dbReference>
<proteinExistence type="inferred from homology"/>
<comment type="caution">
    <text evidence="8">The sequence shown here is derived from an EMBL/GenBank/DDBJ whole genome shotgun (WGS) entry which is preliminary data.</text>
</comment>
<dbReference type="Gene3D" id="1.25.40.390">
    <property type="match status" value="1"/>
</dbReference>
<feature type="domain" description="RagB/SusD" evidence="6">
    <location>
        <begin position="388"/>
        <end position="521"/>
    </location>
</feature>
<keyword evidence="9" id="KW-1185">Reference proteome</keyword>
<dbReference type="InterPro" id="IPR012944">
    <property type="entry name" value="SusD_RagB_dom"/>
</dbReference>
<comment type="similarity">
    <text evidence="2">Belongs to the SusD family.</text>
</comment>
<dbReference type="RefSeq" id="WP_293168103.1">
    <property type="nucleotide sequence ID" value="NZ_JAYKYV010000011.1"/>
</dbReference>
<keyword evidence="4" id="KW-0472">Membrane</keyword>
<keyword evidence="5" id="KW-0998">Cell outer membrane</keyword>
<evidence type="ECO:0000256" key="3">
    <source>
        <dbReference type="ARBA" id="ARBA00022729"/>
    </source>
</evidence>
<dbReference type="InterPro" id="IPR033985">
    <property type="entry name" value="SusD-like_N"/>
</dbReference>
<dbReference type="InterPro" id="IPR011990">
    <property type="entry name" value="TPR-like_helical_dom_sf"/>
</dbReference>
<keyword evidence="3" id="KW-0732">Signal</keyword>
<evidence type="ECO:0000256" key="2">
    <source>
        <dbReference type="ARBA" id="ARBA00006275"/>
    </source>
</evidence>
<reference evidence="8 9" key="1">
    <citation type="submission" date="2024-01" db="EMBL/GenBank/DDBJ databases">
        <title>The strains designed SYSU M86414 and SYSU M84420 isolated from the marine sediment in San Sha City (Hainan Province, China).</title>
        <authorList>
            <person name="Guo D."/>
        </authorList>
    </citation>
    <scope>NUCLEOTIDE SEQUENCE [LARGE SCALE GENOMIC DNA]</scope>
    <source>
        <strain evidence="8 9">SYSU M84420</strain>
    </source>
</reference>
<dbReference type="Proteomes" id="UP001355298">
    <property type="component" value="Unassembled WGS sequence"/>
</dbReference>
<evidence type="ECO:0000259" key="6">
    <source>
        <dbReference type="Pfam" id="PF07980"/>
    </source>
</evidence>
<dbReference type="Pfam" id="PF14322">
    <property type="entry name" value="SusD-like_3"/>
    <property type="match status" value="1"/>
</dbReference>
<evidence type="ECO:0000259" key="7">
    <source>
        <dbReference type="Pfam" id="PF14322"/>
    </source>
</evidence>
<evidence type="ECO:0000313" key="8">
    <source>
        <dbReference type="EMBL" id="MEC4266222.1"/>
    </source>
</evidence>
<gene>
    <name evidence="8" type="ORF">VOP03_12765</name>
</gene>
<comment type="subcellular location">
    <subcellularLocation>
        <location evidence="1">Cell outer membrane</location>
    </subcellularLocation>
</comment>
<feature type="domain" description="SusD-like N-terminal" evidence="7">
    <location>
        <begin position="101"/>
        <end position="236"/>
    </location>
</feature>
<dbReference type="PROSITE" id="PS51257">
    <property type="entry name" value="PROKAR_LIPOPROTEIN"/>
    <property type="match status" value="1"/>
</dbReference>
<name>A0ABU6ISX3_9FLAO</name>
<evidence type="ECO:0000313" key="9">
    <source>
        <dbReference type="Proteomes" id="UP001355298"/>
    </source>
</evidence>
<evidence type="ECO:0000256" key="1">
    <source>
        <dbReference type="ARBA" id="ARBA00004442"/>
    </source>
</evidence>
<evidence type="ECO:0000256" key="4">
    <source>
        <dbReference type="ARBA" id="ARBA00023136"/>
    </source>
</evidence>
<organism evidence="8 9">
    <name type="scientific">Flagellimonas halotolerans</name>
    <dbReference type="NCBI Taxonomy" id="3112164"/>
    <lineage>
        <taxon>Bacteria</taxon>
        <taxon>Pseudomonadati</taxon>
        <taxon>Bacteroidota</taxon>
        <taxon>Flavobacteriia</taxon>
        <taxon>Flavobacteriales</taxon>
        <taxon>Flavobacteriaceae</taxon>
        <taxon>Flagellimonas</taxon>
    </lineage>
</organism>
<dbReference type="Pfam" id="PF07980">
    <property type="entry name" value="SusD_RagB"/>
    <property type="match status" value="1"/>
</dbReference>
<protein>
    <submittedName>
        <fullName evidence="8">RagB/SusD family nutrient uptake outer membrane protein</fullName>
    </submittedName>
</protein>